<keyword evidence="3" id="KW-0805">Transcription regulation</keyword>
<dbReference type="InterPro" id="IPR011129">
    <property type="entry name" value="CSD"/>
</dbReference>
<feature type="domain" description="CSD" evidence="7">
    <location>
        <begin position="1"/>
        <end position="66"/>
    </location>
</feature>
<name>A0A378YPD5_9NOCA</name>
<dbReference type="PANTHER" id="PTHR46565:SF20">
    <property type="entry name" value="COLD SHOCK DOMAIN-CONTAINING PROTEIN 4"/>
    <property type="match status" value="1"/>
</dbReference>
<dbReference type="PROSITE" id="PS51857">
    <property type="entry name" value="CSD_2"/>
    <property type="match status" value="1"/>
</dbReference>
<dbReference type="PRINTS" id="PR00050">
    <property type="entry name" value="COLDSHOCK"/>
</dbReference>
<comment type="subcellular location">
    <subcellularLocation>
        <location evidence="1">Cytoplasm</location>
    </subcellularLocation>
</comment>
<keyword evidence="2" id="KW-0963">Cytoplasm</keyword>
<dbReference type="CDD" id="cd04458">
    <property type="entry name" value="CSP_CDS"/>
    <property type="match status" value="1"/>
</dbReference>
<proteinExistence type="predicted"/>
<keyword evidence="4" id="KW-0238">DNA-binding</keyword>
<gene>
    <name evidence="8" type="primary">cspA_2</name>
    <name evidence="8" type="ORF">NCTC1934_03585</name>
</gene>
<reference evidence="8 9" key="1">
    <citation type="submission" date="2018-06" db="EMBL/GenBank/DDBJ databases">
        <authorList>
            <consortium name="Pathogen Informatics"/>
            <person name="Doyle S."/>
        </authorList>
    </citation>
    <scope>NUCLEOTIDE SEQUENCE [LARGE SCALE GENOMIC DNA]</scope>
    <source>
        <strain evidence="8 9">NCTC1934</strain>
    </source>
</reference>
<dbReference type="Gene3D" id="2.40.50.140">
    <property type="entry name" value="Nucleic acid-binding proteins"/>
    <property type="match status" value="1"/>
</dbReference>
<dbReference type="InterPro" id="IPR002059">
    <property type="entry name" value="CSP_DNA-bd"/>
</dbReference>
<evidence type="ECO:0000256" key="4">
    <source>
        <dbReference type="ARBA" id="ARBA00023125"/>
    </source>
</evidence>
<dbReference type="PIRSF" id="PIRSF002599">
    <property type="entry name" value="Cold_shock_A"/>
    <property type="match status" value="1"/>
</dbReference>
<evidence type="ECO:0000256" key="2">
    <source>
        <dbReference type="ARBA" id="ARBA00022490"/>
    </source>
</evidence>
<accession>A0A378YPD5</accession>
<dbReference type="AlphaFoldDB" id="A0A378YPD5"/>
<evidence type="ECO:0000313" key="8">
    <source>
        <dbReference type="EMBL" id="SUA79002.1"/>
    </source>
</evidence>
<evidence type="ECO:0000256" key="6">
    <source>
        <dbReference type="ARBA" id="ARBA00023163"/>
    </source>
</evidence>
<dbReference type="Proteomes" id="UP000255467">
    <property type="component" value="Unassembled WGS sequence"/>
</dbReference>
<dbReference type="SUPFAM" id="SSF50249">
    <property type="entry name" value="Nucleic acid-binding proteins"/>
    <property type="match status" value="1"/>
</dbReference>
<organism evidence="8 9">
    <name type="scientific">Nocardia otitidiscaviarum</name>
    <dbReference type="NCBI Taxonomy" id="1823"/>
    <lineage>
        <taxon>Bacteria</taxon>
        <taxon>Bacillati</taxon>
        <taxon>Actinomycetota</taxon>
        <taxon>Actinomycetes</taxon>
        <taxon>Mycobacteriales</taxon>
        <taxon>Nocardiaceae</taxon>
        <taxon>Nocardia</taxon>
    </lineage>
</organism>
<dbReference type="GO" id="GO:0003677">
    <property type="term" value="F:DNA binding"/>
    <property type="evidence" value="ECO:0007669"/>
    <property type="project" value="UniProtKB-KW"/>
</dbReference>
<evidence type="ECO:0000256" key="1">
    <source>
        <dbReference type="ARBA" id="ARBA00004496"/>
    </source>
</evidence>
<keyword evidence="9" id="KW-1185">Reference proteome</keyword>
<evidence type="ECO:0000259" key="7">
    <source>
        <dbReference type="PROSITE" id="PS51857"/>
    </source>
</evidence>
<dbReference type="EMBL" id="UGRY01000002">
    <property type="protein sequence ID" value="SUA79002.1"/>
    <property type="molecule type" value="Genomic_DNA"/>
</dbReference>
<dbReference type="STRING" id="1406858.GCA_000710895_03419"/>
<protein>
    <submittedName>
        <fullName evidence="8">Probable cold shock protein A</fullName>
    </submittedName>
</protein>
<dbReference type="InterPro" id="IPR012156">
    <property type="entry name" value="Cold_shock_CspA"/>
</dbReference>
<dbReference type="OrthoDB" id="7477356at2"/>
<dbReference type="RefSeq" id="WP_039816183.1">
    <property type="nucleotide sequence ID" value="NZ_UGRY01000002.1"/>
</dbReference>
<keyword evidence="5" id="KW-0010">Activator</keyword>
<evidence type="ECO:0000256" key="3">
    <source>
        <dbReference type="ARBA" id="ARBA00023015"/>
    </source>
</evidence>
<evidence type="ECO:0000256" key="5">
    <source>
        <dbReference type="ARBA" id="ARBA00023159"/>
    </source>
</evidence>
<dbReference type="InterPro" id="IPR012340">
    <property type="entry name" value="NA-bd_OB-fold"/>
</dbReference>
<dbReference type="GO" id="GO:0005737">
    <property type="term" value="C:cytoplasm"/>
    <property type="evidence" value="ECO:0007669"/>
    <property type="project" value="UniProtKB-SubCell"/>
</dbReference>
<dbReference type="PANTHER" id="PTHR46565">
    <property type="entry name" value="COLD SHOCK DOMAIN PROTEIN 2"/>
    <property type="match status" value="1"/>
</dbReference>
<dbReference type="SMART" id="SM00357">
    <property type="entry name" value="CSP"/>
    <property type="match status" value="1"/>
</dbReference>
<keyword evidence="6" id="KW-0804">Transcription</keyword>
<evidence type="ECO:0000313" key="9">
    <source>
        <dbReference type="Proteomes" id="UP000255467"/>
    </source>
</evidence>
<sequence>MARGTVKWFDSLKGFGFITPDDSGPDVYVEYTAIAGEGFRWLEEGQRVEFEWRRAKPGPEATHVSAAPDV</sequence>
<dbReference type="Pfam" id="PF00313">
    <property type="entry name" value="CSD"/>
    <property type="match status" value="1"/>
</dbReference>